<dbReference type="OrthoDB" id="9812187at2"/>
<dbReference type="CDD" id="cd17909">
    <property type="entry name" value="CheC_ClassI"/>
    <property type="match status" value="1"/>
</dbReference>
<accession>A0A1I2QT09</accession>
<dbReference type="InterPro" id="IPR050992">
    <property type="entry name" value="CheZ_family_phosphatases"/>
</dbReference>
<dbReference type="PANTHER" id="PTHR43693:SF1">
    <property type="entry name" value="PROTEIN PHOSPHATASE CHEZ"/>
    <property type="match status" value="1"/>
</dbReference>
<reference evidence="6" key="1">
    <citation type="submission" date="2016-10" db="EMBL/GenBank/DDBJ databases">
        <authorList>
            <person name="Varghese N."/>
            <person name="Submissions S."/>
        </authorList>
    </citation>
    <scope>NUCLEOTIDE SEQUENCE [LARGE SCALE GENOMIC DNA]</scope>
    <source>
        <strain evidence="6">DSM 20403</strain>
    </source>
</reference>
<sequence>MDKRYTDLELDGLKEIMNIGGGNAATSISQMVNSKIDMKVPSVEILSYGDLYKRVIADDVEVHAILSRFVGDFEGALLFVLSDVAADKLAGLMMGSDVEGVSREVKASAVSELTNIVANSFLRAIGTMLNIQLITSLPATSYDYFGAVISSAYMALDQYDEQVMVIRNEFLYMDDKLDASLFLIPEVGMLDRMFKSLGI</sequence>
<evidence type="ECO:0000313" key="6">
    <source>
        <dbReference type="Proteomes" id="UP000182635"/>
    </source>
</evidence>
<name>A0A1I2QT09_9LACO</name>
<protein>
    <submittedName>
        <fullName evidence="5">Chemotaxis protein CheC</fullName>
    </submittedName>
</protein>
<evidence type="ECO:0000313" key="5">
    <source>
        <dbReference type="EMBL" id="SFG30793.1"/>
    </source>
</evidence>
<feature type="domain" description="Chemotaxis phosphatase CheX-like" evidence="4">
    <location>
        <begin position="68"/>
        <end position="131"/>
    </location>
</feature>
<dbReference type="RefSeq" id="WP_046922495.1">
    <property type="nucleotide sequence ID" value="NZ_AYYL01000007.1"/>
</dbReference>
<dbReference type="Pfam" id="PF04509">
    <property type="entry name" value="CheC"/>
    <property type="match status" value="1"/>
</dbReference>
<dbReference type="AlphaFoldDB" id="A0A1I2QT09"/>
<dbReference type="PANTHER" id="PTHR43693">
    <property type="entry name" value="PROTEIN PHOSPHATASE CHEZ"/>
    <property type="match status" value="1"/>
</dbReference>
<keyword evidence="1" id="KW-0145">Chemotaxis</keyword>
<dbReference type="EMBL" id="FOPI01000010">
    <property type="protein sequence ID" value="SFG30793.1"/>
    <property type="molecule type" value="Genomic_DNA"/>
</dbReference>
<organism evidence="5 6">
    <name type="scientific">Ligilactobacillus ruminis DSM 20403 = NBRC 102161</name>
    <dbReference type="NCBI Taxonomy" id="1423798"/>
    <lineage>
        <taxon>Bacteria</taxon>
        <taxon>Bacillati</taxon>
        <taxon>Bacillota</taxon>
        <taxon>Bacilli</taxon>
        <taxon>Lactobacillales</taxon>
        <taxon>Lactobacillaceae</taxon>
        <taxon>Ligilactobacillus</taxon>
    </lineage>
</organism>
<dbReference type="InterPro" id="IPR028051">
    <property type="entry name" value="CheX-like_dom"/>
</dbReference>
<dbReference type="SUPFAM" id="SSF103039">
    <property type="entry name" value="CheC-like"/>
    <property type="match status" value="1"/>
</dbReference>
<gene>
    <name evidence="5" type="ORF">SAMN02910432_00790</name>
</gene>
<dbReference type="Gene3D" id="3.40.1550.10">
    <property type="entry name" value="CheC-like"/>
    <property type="match status" value="1"/>
</dbReference>
<evidence type="ECO:0000259" key="3">
    <source>
        <dbReference type="Pfam" id="PF04509"/>
    </source>
</evidence>
<dbReference type="Proteomes" id="UP000182635">
    <property type="component" value="Unassembled WGS sequence"/>
</dbReference>
<evidence type="ECO:0000256" key="1">
    <source>
        <dbReference type="ARBA" id="ARBA00022500"/>
    </source>
</evidence>
<dbReference type="Pfam" id="PF13690">
    <property type="entry name" value="CheX"/>
    <property type="match status" value="1"/>
</dbReference>
<dbReference type="InterPro" id="IPR007597">
    <property type="entry name" value="CheC"/>
</dbReference>
<proteinExistence type="predicted"/>
<dbReference type="GO" id="GO:0016787">
    <property type="term" value="F:hydrolase activity"/>
    <property type="evidence" value="ECO:0007669"/>
    <property type="project" value="UniProtKB-KW"/>
</dbReference>
<evidence type="ECO:0000256" key="2">
    <source>
        <dbReference type="ARBA" id="ARBA00022801"/>
    </source>
</evidence>
<evidence type="ECO:0000259" key="4">
    <source>
        <dbReference type="Pfam" id="PF13690"/>
    </source>
</evidence>
<dbReference type="GO" id="GO:0006935">
    <property type="term" value="P:chemotaxis"/>
    <property type="evidence" value="ECO:0007669"/>
    <property type="project" value="UniProtKB-KW"/>
</dbReference>
<dbReference type="InterPro" id="IPR028976">
    <property type="entry name" value="CheC-like_sf"/>
</dbReference>
<keyword evidence="2" id="KW-0378">Hydrolase</keyword>
<feature type="domain" description="CheC-like protein" evidence="3">
    <location>
        <begin position="9"/>
        <end position="45"/>
    </location>
</feature>